<dbReference type="AlphaFoldDB" id="A0AAV3ZKS8"/>
<comment type="caution">
    <text evidence="1">The sequence shown here is derived from an EMBL/GenBank/DDBJ whole genome shotgun (WGS) entry which is preliminary data.</text>
</comment>
<dbReference type="Proteomes" id="UP000735302">
    <property type="component" value="Unassembled WGS sequence"/>
</dbReference>
<dbReference type="EMBL" id="BLXT01003024">
    <property type="protein sequence ID" value="GFN99725.1"/>
    <property type="molecule type" value="Genomic_DNA"/>
</dbReference>
<organism evidence="1 2">
    <name type="scientific">Plakobranchus ocellatus</name>
    <dbReference type="NCBI Taxonomy" id="259542"/>
    <lineage>
        <taxon>Eukaryota</taxon>
        <taxon>Metazoa</taxon>
        <taxon>Spiralia</taxon>
        <taxon>Lophotrochozoa</taxon>
        <taxon>Mollusca</taxon>
        <taxon>Gastropoda</taxon>
        <taxon>Heterobranchia</taxon>
        <taxon>Euthyneura</taxon>
        <taxon>Panpulmonata</taxon>
        <taxon>Sacoglossa</taxon>
        <taxon>Placobranchoidea</taxon>
        <taxon>Plakobranchidae</taxon>
        <taxon>Plakobranchus</taxon>
    </lineage>
</organism>
<reference evidence="1 2" key="1">
    <citation type="journal article" date="2021" name="Elife">
        <title>Chloroplast acquisition without the gene transfer in kleptoplastic sea slugs, Plakobranchus ocellatus.</title>
        <authorList>
            <person name="Maeda T."/>
            <person name="Takahashi S."/>
            <person name="Yoshida T."/>
            <person name="Shimamura S."/>
            <person name="Takaki Y."/>
            <person name="Nagai Y."/>
            <person name="Toyoda A."/>
            <person name="Suzuki Y."/>
            <person name="Arimoto A."/>
            <person name="Ishii H."/>
            <person name="Satoh N."/>
            <person name="Nishiyama T."/>
            <person name="Hasebe M."/>
            <person name="Maruyama T."/>
            <person name="Minagawa J."/>
            <person name="Obokata J."/>
            <person name="Shigenobu S."/>
        </authorList>
    </citation>
    <scope>NUCLEOTIDE SEQUENCE [LARGE SCALE GENOMIC DNA]</scope>
</reference>
<name>A0AAV3ZKS8_9GAST</name>
<evidence type="ECO:0000313" key="2">
    <source>
        <dbReference type="Proteomes" id="UP000735302"/>
    </source>
</evidence>
<keyword evidence="2" id="KW-1185">Reference proteome</keyword>
<evidence type="ECO:0000313" key="1">
    <source>
        <dbReference type="EMBL" id="GFN99725.1"/>
    </source>
</evidence>
<gene>
    <name evidence="1" type="ORF">PoB_002623100</name>
</gene>
<sequence length="119" mass="13570">MVMCSVVKEHIMVECRYSCPSGSLKDGTTEGTVFCLLPKPYVRPGRQWRDSNPRQKGPYSIFHLFTTTPSLAFHHHLKVAITSTLISSSLRLRENRLRFLNCPCNCCICRGMFDSKDLT</sequence>
<protein>
    <submittedName>
        <fullName evidence="1">Uncharacterized protein</fullName>
    </submittedName>
</protein>
<accession>A0AAV3ZKS8</accession>
<proteinExistence type="predicted"/>